<evidence type="ECO:0000256" key="4">
    <source>
        <dbReference type="SAM" id="Phobius"/>
    </source>
</evidence>
<dbReference type="PANTHER" id="PTHR48035:SF2">
    <property type="entry name" value="RNA-BINDING REGION RNP-1 DOMAIN-CONTAINING PROTEIN"/>
    <property type="match status" value="1"/>
</dbReference>
<dbReference type="SUPFAM" id="SSF54928">
    <property type="entry name" value="RNA-binding domain, RBD"/>
    <property type="match status" value="2"/>
</dbReference>
<feature type="compositionally biased region" description="Basic and acidic residues" evidence="3">
    <location>
        <begin position="423"/>
        <end position="432"/>
    </location>
</feature>
<dbReference type="InterPro" id="IPR005519">
    <property type="entry name" value="Acid_phosphat_B-like"/>
</dbReference>
<name>A0A9E7E854_9LILI</name>
<evidence type="ECO:0000256" key="2">
    <source>
        <dbReference type="PROSITE-ProRule" id="PRU00176"/>
    </source>
</evidence>
<evidence type="ECO:0000256" key="1">
    <source>
        <dbReference type="ARBA" id="ARBA00022729"/>
    </source>
</evidence>
<dbReference type="OrthoDB" id="59415at2759"/>
<dbReference type="InterPro" id="IPR053260">
    <property type="entry name" value="hnRNP"/>
</dbReference>
<dbReference type="Pfam" id="PF00076">
    <property type="entry name" value="RRM_1"/>
    <property type="match status" value="2"/>
</dbReference>
<accession>A0A9E7E854</accession>
<dbReference type="FunFam" id="3.30.70.330:FF:000051">
    <property type="entry name" value="Heterogeneous nuclear ribonucleoprotein 1"/>
    <property type="match status" value="1"/>
</dbReference>
<dbReference type="Gene3D" id="3.30.70.330">
    <property type="match status" value="2"/>
</dbReference>
<dbReference type="SMART" id="SM00360">
    <property type="entry name" value="RRM"/>
    <property type="match status" value="2"/>
</dbReference>
<dbReference type="AlphaFoldDB" id="A0A9E7E854"/>
<dbReference type="PROSITE" id="PS50102">
    <property type="entry name" value="RRM"/>
    <property type="match status" value="2"/>
</dbReference>
<keyword evidence="7" id="KW-1185">Reference proteome</keyword>
<reference evidence="6" key="1">
    <citation type="submission" date="2022-05" db="EMBL/GenBank/DDBJ databases">
        <title>The Musa troglodytarum L. genome provides insights into the mechanism of non-climacteric behaviour and enrichment of carotenoids.</title>
        <authorList>
            <person name="Wang J."/>
        </authorList>
    </citation>
    <scope>NUCLEOTIDE SEQUENCE</scope>
    <source>
        <tissue evidence="6">Leaf</tissue>
    </source>
</reference>
<dbReference type="Gene3D" id="3.40.50.1000">
    <property type="entry name" value="HAD superfamily/HAD-like"/>
    <property type="match status" value="1"/>
</dbReference>
<dbReference type="InterPro" id="IPR012677">
    <property type="entry name" value="Nucleotide-bd_a/b_plait_sf"/>
</dbReference>
<feature type="region of interest" description="Disordered" evidence="3">
    <location>
        <begin position="423"/>
        <end position="450"/>
    </location>
</feature>
<feature type="transmembrane region" description="Helical" evidence="4">
    <location>
        <begin position="38"/>
        <end position="57"/>
    </location>
</feature>
<dbReference type="InterPro" id="IPR036412">
    <property type="entry name" value="HAD-like_sf"/>
</dbReference>
<dbReference type="GO" id="GO:0003723">
    <property type="term" value="F:RNA binding"/>
    <property type="evidence" value="ECO:0007669"/>
    <property type="project" value="UniProtKB-UniRule"/>
</dbReference>
<dbReference type="EMBL" id="CP097502">
    <property type="protein sequence ID" value="URD72111.1"/>
    <property type="molecule type" value="Genomic_DNA"/>
</dbReference>
<keyword evidence="4" id="KW-0812">Transmembrane</keyword>
<evidence type="ECO:0000259" key="5">
    <source>
        <dbReference type="PROSITE" id="PS50102"/>
    </source>
</evidence>
<feature type="compositionally biased region" description="Low complexity" evidence="3">
    <location>
        <begin position="550"/>
        <end position="566"/>
    </location>
</feature>
<dbReference type="FunFam" id="3.30.70.330:FF:000478">
    <property type="entry name" value="heterogeneous nuclear ribonucleoprotein 1"/>
    <property type="match status" value="1"/>
</dbReference>
<evidence type="ECO:0000313" key="6">
    <source>
        <dbReference type="EMBL" id="URD72111.1"/>
    </source>
</evidence>
<dbReference type="Pfam" id="PF03767">
    <property type="entry name" value="Acid_phosphat_B"/>
    <property type="match status" value="1"/>
</dbReference>
<protein>
    <submittedName>
        <fullName evidence="6">RNA recognition motif containing protein</fullName>
    </submittedName>
</protein>
<proteinExistence type="predicted"/>
<dbReference type="SUPFAM" id="SSF56784">
    <property type="entry name" value="HAD-like"/>
    <property type="match status" value="1"/>
</dbReference>
<feature type="compositionally biased region" description="Gly residues" evidence="3">
    <location>
        <begin position="721"/>
        <end position="735"/>
    </location>
</feature>
<keyword evidence="1" id="KW-0732">Signal</keyword>
<dbReference type="Proteomes" id="UP001055439">
    <property type="component" value="Chromosome 1"/>
</dbReference>
<sequence>MPTSTGCSPHLYRLLSSPPQACPRRKARAAEGMMRTRVVFLFLGLCIGLVAGDWNILGFMGSKREEDTAVAAGLKNYCESWRMNVELNNIRGFEVVPGECVDHVGRYVTSTQYEVDVQRAAEEVILFLARTFQPGGDGKDAWVFDVNDVLLSTVPYFQQQQFGGMKRNASAFEAWVKDADAPAVPHMVHLFRHIRTRGLKVFVLSSRAEYLREATVDNLINVGYHGWTKLILRSSEDNYGSAETYKAVEREKLVHEGYRLWGIPYINGYDLIIKDDGEIVVVERIVEWVTFARPNDQSRPLDRDQPRILTPLHWGFALRFLPKSAASPLLLLFSSSPRLRHYPAGAMDSDEGKLFVGGISWETSEEKLREHFGNYGEVLDATIMRDKTTGRPRGFGFVVFADPSVLDRVLQDKHNIDGRNVEAKKALSREEQQTSARSGNPTVGRSVGAGAGSSIRTKKIFVGGLPPTLTEDGFRQYFEAYGTVTDAVVMYDQNTHRPRGFGFISFDSEDTADEVLLKPFHDMNGKLVEVKRALPKDANPNTGSGRSMASGPYPSYGGSSGNSSSYDGRPDANRYMQPQAGGGGYPAYGSSGYGAPGYGYGAANNGVGYAGYGVGGYGNAAGGYGGPPGTYANPNAPNAGYVGGTPGGQRNLWGTQAPAGYGSASYGGGTAYGPAPSWNSSAASGGSGAAPTGQNGSSGYMNQGYGYGAYGGSEGPYGNQGGYGSVGGRGSGGSGTNPTGNSGEQGPGSAYMGGGYGDANAGSGYPNAWRSDSSQGGPYGASHVNGPPGGPVSYGGGYGGSQGRQAQQQ</sequence>
<keyword evidence="4" id="KW-0472">Membrane</keyword>
<dbReference type="PANTHER" id="PTHR48035">
    <property type="entry name" value="HETEROGENEOUS NUCLEAR RIBONUCLEOPROTEIN 1"/>
    <property type="match status" value="1"/>
</dbReference>
<dbReference type="CDD" id="cd12330">
    <property type="entry name" value="RRM2_Hrp1p"/>
    <property type="match status" value="1"/>
</dbReference>
<feature type="compositionally biased region" description="Gly residues" evidence="3">
    <location>
        <begin position="743"/>
        <end position="757"/>
    </location>
</feature>
<organism evidence="6 7">
    <name type="scientific">Musa troglodytarum</name>
    <name type="common">fe'i banana</name>
    <dbReference type="NCBI Taxonomy" id="320322"/>
    <lineage>
        <taxon>Eukaryota</taxon>
        <taxon>Viridiplantae</taxon>
        <taxon>Streptophyta</taxon>
        <taxon>Embryophyta</taxon>
        <taxon>Tracheophyta</taxon>
        <taxon>Spermatophyta</taxon>
        <taxon>Magnoliopsida</taxon>
        <taxon>Liliopsida</taxon>
        <taxon>Zingiberales</taxon>
        <taxon>Musaceae</taxon>
        <taxon>Musa</taxon>
    </lineage>
</organism>
<dbReference type="CDD" id="cd12325">
    <property type="entry name" value="RRM1_hnRNPA_hnRNPD_like"/>
    <property type="match status" value="1"/>
</dbReference>
<feature type="domain" description="RRM" evidence="5">
    <location>
        <begin position="352"/>
        <end position="428"/>
    </location>
</feature>
<keyword evidence="2" id="KW-0694">RNA-binding</keyword>
<dbReference type="InterPro" id="IPR035979">
    <property type="entry name" value="RBD_domain_sf"/>
</dbReference>
<feature type="domain" description="RRM" evidence="5">
    <location>
        <begin position="458"/>
        <end position="535"/>
    </location>
</feature>
<feature type="region of interest" description="Disordered" evidence="3">
    <location>
        <begin position="531"/>
        <end position="578"/>
    </location>
</feature>
<evidence type="ECO:0000313" key="7">
    <source>
        <dbReference type="Proteomes" id="UP001055439"/>
    </source>
</evidence>
<feature type="region of interest" description="Disordered" evidence="3">
    <location>
        <begin position="721"/>
        <end position="809"/>
    </location>
</feature>
<keyword evidence="4" id="KW-1133">Transmembrane helix</keyword>
<dbReference type="InterPro" id="IPR023214">
    <property type="entry name" value="HAD_sf"/>
</dbReference>
<dbReference type="InterPro" id="IPR000504">
    <property type="entry name" value="RRM_dom"/>
</dbReference>
<gene>
    <name evidence="6" type="ORF">MUK42_08452</name>
</gene>
<evidence type="ECO:0000256" key="3">
    <source>
        <dbReference type="SAM" id="MobiDB-lite"/>
    </source>
</evidence>
<feature type="compositionally biased region" description="Gly residues" evidence="3">
    <location>
        <begin position="792"/>
        <end position="802"/>
    </location>
</feature>